<evidence type="ECO:0000256" key="1">
    <source>
        <dbReference type="ARBA" id="ARBA00012493"/>
    </source>
</evidence>
<dbReference type="InterPro" id="IPR001584">
    <property type="entry name" value="Integrase_cat-core"/>
</dbReference>
<evidence type="ECO:0000256" key="2">
    <source>
        <dbReference type="ARBA" id="ARBA00022679"/>
    </source>
</evidence>
<dbReference type="InterPro" id="IPR041577">
    <property type="entry name" value="RT_RNaseH_2"/>
</dbReference>
<dbReference type="InterPro" id="IPR001969">
    <property type="entry name" value="Aspartic_peptidase_AS"/>
</dbReference>
<evidence type="ECO:0000256" key="11">
    <source>
        <dbReference type="SAM" id="MobiDB-lite"/>
    </source>
</evidence>
<dbReference type="SUPFAM" id="SSF56672">
    <property type="entry name" value="DNA/RNA polymerases"/>
    <property type="match status" value="1"/>
</dbReference>
<evidence type="ECO:0000256" key="10">
    <source>
        <dbReference type="ARBA" id="ARBA00022918"/>
    </source>
</evidence>
<evidence type="ECO:0000256" key="7">
    <source>
        <dbReference type="ARBA" id="ARBA00022842"/>
    </source>
</evidence>
<dbReference type="Gene3D" id="3.30.420.10">
    <property type="entry name" value="Ribonuclease H-like superfamily/Ribonuclease H"/>
    <property type="match status" value="1"/>
</dbReference>
<dbReference type="Gene3D" id="3.10.10.10">
    <property type="entry name" value="HIV Type 1 Reverse Transcriptase, subunit A, domain 1"/>
    <property type="match status" value="1"/>
</dbReference>
<dbReference type="PANTHER" id="PTHR37984:SF8">
    <property type="entry name" value="CCHC-TYPE DOMAIN-CONTAINING PROTEIN"/>
    <property type="match status" value="1"/>
</dbReference>
<comment type="caution">
    <text evidence="14">The sequence shown here is derived from an EMBL/GenBank/DDBJ whole genome shotgun (WGS) entry which is preliminary data.</text>
</comment>
<dbReference type="GO" id="GO:0015074">
    <property type="term" value="P:DNA integration"/>
    <property type="evidence" value="ECO:0007669"/>
    <property type="project" value="UniProtKB-KW"/>
</dbReference>
<dbReference type="Pfam" id="PF17921">
    <property type="entry name" value="Integrase_H2C2"/>
    <property type="match status" value="1"/>
</dbReference>
<dbReference type="PROSITE" id="PS50994">
    <property type="entry name" value="INTEGRASE"/>
    <property type="match status" value="1"/>
</dbReference>
<keyword evidence="4" id="KW-0540">Nuclease</keyword>
<evidence type="ECO:0000256" key="3">
    <source>
        <dbReference type="ARBA" id="ARBA00022695"/>
    </source>
</evidence>
<dbReference type="CDD" id="cd09274">
    <property type="entry name" value="RNase_HI_RT_Ty3"/>
    <property type="match status" value="1"/>
</dbReference>
<dbReference type="CDD" id="cd01647">
    <property type="entry name" value="RT_LTR"/>
    <property type="match status" value="1"/>
</dbReference>
<reference evidence="14" key="1">
    <citation type="submission" date="2022-03" db="EMBL/GenBank/DDBJ databases">
        <authorList>
            <person name="Tunstrom K."/>
        </authorList>
    </citation>
    <scope>NUCLEOTIDE SEQUENCE</scope>
</reference>
<dbReference type="Gene3D" id="3.10.20.370">
    <property type="match status" value="1"/>
</dbReference>
<evidence type="ECO:0000256" key="5">
    <source>
        <dbReference type="ARBA" id="ARBA00022759"/>
    </source>
</evidence>
<organism evidence="14 15">
    <name type="scientific">Euphydryas editha</name>
    <name type="common">Edith's checkerspot</name>
    <dbReference type="NCBI Taxonomy" id="104508"/>
    <lineage>
        <taxon>Eukaryota</taxon>
        <taxon>Metazoa</taxon>
        <taxon>Ecdysozoa</taxon>
        <taxon>Arthropoda</taxon>
        <taxon>Hexapoda</taxon>
        <taxon>Insecta</taxon>
        <taxon>Pterygota</taxon>
        <taxon>Neoptera</taxon>
        <taxon>Endopterygota</taxon>
        <taxon>Lepidoptera</taxon>
        <taxon>Glossata</taxon>
        <taxon>Ditrysia</taxon>
        <taxon>Papilionoidea</taxon>
        <taxon>Nymphalidae</taxon>
        <taxon>Nymphalinae</taxon>
        <taxon>Euphydryas</taxon>
    </lineage>
</organism>
<accession>A0AAU9V5W8</accession>
<dbReference type="GO" id="GO:0004519">
    <property type="term" value="F:endonuclease activity"/>
    <property type="evidence" value="ECO:0007669"/>
    <property type="project" value="UniProtKB-KW"/>
</dbReference>
<evidence type="ECO:0000259" key="12">
    <source>
        <dbReference type="PROSITE" id="PS50878"/>
    </source>
</evidence>
<dbReference type="InterPro" id="IPR050951">
    <property type="entry name" value="Retrovirus_Pol_polyprotein"/>
</dbReference>
<keyword evidence="2" id="KW-0808">Transferase</keyword>
<keyword evidence="5" id="KW-0255">Endonuclease</keyword>
<evidence type="ECO:0000313" key="14">
    <source>
        <dbReference type="EMBL" id="CAH2106889.1"/>
    </source>
</evidence>
<dbReference type="InterPro" id="IPR036397">
    <property type="entry name" value="RNaseH_sf"/>
</dbReference>
<keyword evidence="7" id="KW-0460">Magnesium</keyword>
<feature type="domain" description="Reverse transcriptase" evidence="12">
    <location>
        <begin position="515"/>
        <end position="692"/>
    </location>
</feature>
<keyword evidence="15" id="KW-1185">Reference proteome</keyword>
<dbReference type="InterPro" id="IPR041588">
    <property type="entry name" value="Integrase_H2C2"/>
</dbReference>
<dbReference type="GO" id="GO:0006508">
    <property type="term" value="P:proteolysis"/>
    <property type="evidence" value="ECO:0007669"/>
    <property type="project" value="InterPro"/>
</dbReference>
<dbReference type="InterPro" id="IPR043502">
    <property type="entry name" value="DNA/RNA_pol_sf"/>
</dbReference>
<dbReference type="InterPro" id="IPR021109">
    <property type="entry name" value="Peptidase_aspartic_dom_sf"/>
</dbReference>
<name>A0AAU9V5W8_EUPED</name>
<dbReference type="Pfam" id="PF00665">
    <property type="entry name" value="rve"/>
    <property type="match status" value="1"/>
</dbReference>
<keyword evidence="3" id="KW-0548">Nucleotidyltransferase</keyword>
<dbReference type="InterPro" id="IPR012337">
    <property type="entry name" value="RNaseH-like_sf"/>
</dbReference>
<dbReference type="SUPFAM" id="SSF53098">
    <property type="entry name" value="Ribonuclease H-like"/>
    <property type="match status" value="1"/>
</dbReference>
<evidence type="ECO:0000256" key="9">
    <source>
        <dbReference type="ARBA" id="ARBA00022908"/>
    </source>
</evidence>
<dbReference type="Gene3D" id="1.10.340.70">
    <property type="match status" value="1"/>
</dbReference>
<dbReference type="FunFam" id="3.30.70.270:FF:000026">
    <property type="entry name" value="Transposon Ty3-G Gag-Pol polyprotein"/>
    <property type="match status" value="1"/>
</dbReference>
<keyword evidence="8" id="KW-0694">RNA-binding</keyword>
<evidence type="ECO:0000256" key="8">
    <source>
        <dbReference type="ARBA" id="ARBA00022884"/>
    </source>
</evidence>
<dbReference type="EMBL" id="CAKOGL010000030">
    <property type="protein sequence ID" value="CAH2106889.1"/>
    <property type="molecule type" value="Genomic_DNA"/>
</dbReference>
<dbReference type="Pfam" id="PF00078">
    <property type="entry name" value="RVT_1"/>
    <property type="match status" value="1"/>
</dbReference>
<evidence type="ECO:0000259" key="13">
    <source>
        <dbReference type="PROSITE" id="PS50994"/>
    </source>
</evidence>
<feature type="domain" description="Integrase catalytic" evidence="13">
    <location>
        <begin position="1060"/>
        <end position="1228"/>
    </location>
</feature>
<keyword evidence="10" id="KW-0695">RNA-directed DNA polymerase</keyword>
<feature type="region of interest" description="Disordered" evidence="11">
    <location>
        <begin position="1303"/>
        <end position="1362"/>
    </location>
</feature>
<dbReference type="InterPro" id="IPR000477">
    <property type="entry name" value="RT_dom"/>
</dbReference>
<evidence type="ECO:0000256" key="6">
    <source>
        <dbReference type="ARBA" id="ARBA00022801"/>
    </source>
</evidence>
<dbReference type="PROSITE" id="PS00141">
    <property type="entry name" value="ASP_PROTEASE"/>
    <property type="match status" value="1"/>
</dbReference>
<dbReference type="GO" id="GO:0004190">
    <property type="term" value="F:aspartic-type endopeptidase activity"/>
    <property type="evidence" value="ECO:0007669"/>
    <property type="project" value="InterPro"/>
</dbReference>
<dbReference type="Proteomes" id="UP001153954">
    <property type="component" value="Unassembled WGS sequence"/>
</dbReference>
<evidence type="ECO:0000313" key="15">
    <source>
        <dbReference type="Proteomes" id="UP001153954"/>
    </source>
</evidence>
<keyword evidence="9" id="KW-0229">DNA integration</keyword>
<dbReference type="PROSITE" id="PS50878">
    <property type="entry name" value="RT_POL"/>
    <property type="match status" value="1"/>
</dbReference>
<dbReference type="FunFam" id="3.30.420.10:FF:000063">
    <property type="entry name" value="Retrovirus-related Pol polyprotein from transposon 297-like Protein"/>
    <property type="match status" value="1"/>
</dbReference>
<dbReference type="Gene3D" id="3.30.70.270">
    <property type="match status" value="2"/>
</dbReference>
<proteinExistence type="predicted"/>
<feature type="compositionally biased region" description="Basic and acidic residues" evidence="11">
    <location>
        <begin position="1335"/>
        <end position="1346"/>
    </location>
</feature>
<dbReference type="SUPFAM" id="SSF50630">
    <property type="entry name" value="Acid proteases"/>
    <property type="match status" value="1"/>
</dbReference>
<dbReference type="InterPro" id="IPR043128">
    <property type="entry name" value="Rev_trsase/Diguanyl_cyclase"/>
</dbReference>
<dbReference type="FunFam" id="1.10.340.70:FF:000003">
    <property type="entry name" value="Protein CBG25708"/>
    <property type="match status" value="1"/>
</dbReference>
<dbReference type="Gene3D" id="2.40.70.10">
    <property type="entry name" value="Acid Proteases"/>
    <property type="match status" value="1"/>
</dbReference>
<dbReference type="GO" id="GO:0042575">
    <property type="term" value="C:DNA polymerase complex"/>
    <property type="evidence" value="ECO:0007669"/>
    <property type="project" value="UniProtKB-ARBA"/>
</dbReference>
<evidence type="ECO:0000256" key="4">
    <source>
        <dbReference type="ARBA" id="ARBA00022722"/>
    </source>
</evidence>
<gene>
    <name evidence="14" type="ORF">EEDITHA_LOCUS20968</name>
</gene>
<sequence>MSDENQKPKKLSGMSSPQPMVMNGNVAQQWKKWLQSFKFYLRASGLDEESDGRKVALFLHVIGEKGVDVFNTFGKDEDNITYDELIKLFQNHFAPKVNLTYECHNFFTYKQDENETLDDFACTLKLKSQNCELGQLQDRLVKIMFICNMHIKYNYIREKLLLEDKLDLDKALEMAKAMLASRHQMNELTAEQNTVFYNTSQSRSRSKSNSRNVSQYSQQSRQEVCTRCGQVHRYKCPALGVKCRKCEKVGHFAVCCQSFQSKSIRYVHSDSNTQQVQAEQDELFIGHIQSSKSLSSEWTINLYINNSQINCIIDTGSDVNIMSKSVYDSLNTKNLLFKTDVKIKSYTGNSLEVLGQQNLECKFQFNDVYMSKQINFIIANVSSPTVLGKLTCSEIGLIKRVFCVDTTSMQMSESDNSQLFSEISQNDSNLSPVVCPKVTKSQSQSFSLQSSKSQNINLNKLVECNNSVFTGLGCLPGECHISTNPEVKPKVDAPRKVPFALHHRLQQELEKMEKMDVISKVTEPTEWVSSLILIEKKNGQLRVCLDPRNLNQAIKRTHYPILSVDVVRAKVAGARFYSTLDASSGFWMCKLSEKSSYLTTFNTPFGRYRFKRLPYGVSCAPEYFHRIMTEIFGDIPGVAVYSDDILVSGQTLQEHNERLNIVFKRAKENNVKFNKEKCSFTKESIKYLGHIFSADGITVDPDKVRAIKEMPSPTCLKDLQRFLGILNYLSPFIKNMAGETEILRQLLKKSTDWQWTANHETTFIRLKQLICQVPVLSHFNVHDPIVLQSDASKSAVGAVLLQNQHPVYYASKTLTETQQKMAQIEKELYSIVFACIKFHQFIYGQTVTVETDHAPLITLFKKSLVEVPTRLQRMMLKIQPYSLNVVYKKGSQMYIADTLSRAALPERSSDELDDDVIVHVNLLIKSLPVSPERLQWLINGTNEDESLQILKKYCKDGWPSSKTQVHQDLHEYWQYRLDLHTEHDLIFRSYSIVIPKKLRPEILKIIHSGHLGIERSKAFARGHVFWPFMSTDIKNIVQSCHICLSHRSSNAPEPLLPHDVTLFPWEKVGVDFMDYKSKKYIVVQDYYSNFIEIMTVASANAKTVIVCLKSIFSRHGIPVELFSDNGSPFNSAEFKNFIWEWGIHHNTSSPYIPRSNGLVESAVKICKRFLAKSEESGTDPYLALLQFRNTPRGNLPSPAQLLMSRSLRTQLPTVTKNLVPRTVKFQQYVKTKEENKNKMKKYYDRKTKSLSELHEGDEVYFKKMPDSPWITGTVRSKCDQPRSYTIEGSDGFIGRRNRQHILKPPQSPQAVSQDMLRKSPNIQTSDNSHTVAPSIEEHTTPVETRTRYGRVIRPPRRLHFDN</sequence>
<feature type="compositionally biased region" description="Basic residues" evidence="11">
    <location>
        <begin position="1347"/>
        <end position="1362"/>
    </location>
</feature>
<protein>
    <recommendedName>
        <fullName evidence="1">RNA-directed DNA polymerase</fullName>
        <ecNumber evidence="1">2.7.7.49</ecNumber>
    </recommendedName>
</protein>
<dbReference type="FunFam" id="3.10.20.370:FF:000001">
    <property type="entry name" value="Retrovirus-related Pol polyprotein from transposon 17.6-like protein"/>
    <property type="match status" value="1"/>
</dbReference>
<keyword evidence="6" id="KW-0378">Hydrolase</keyword>
<feature type="compositionally biased region" description="Polar residues" evidence="11">
    <location>
        <begin position="1320"/>
        <end position="1331"/>
    </location>
</feature>
<dbReference type="EC" id="2.7.7.49" evidence="1"/>
<dbReference type="PANTHER" id="PTHR37984">
    <property type="entry name" value="PROTEIN CBG26694"/>
    <property type="match status" value="1"/>
</dbReference>
<dbReference type="GO" id="GO:0003723">
    <property type="term" value="F:RNA binding"/>
    <property type="evidence" value="ECO:0007669"/>
    <property type="project" value="UniProtKB-KW"/>
</dbReference>
<dbReference type="Pfam" id="PF17919">
    <property type="entry name" value="RT_RNaseH_2"/>
    <property type="match status" value="1"/>
</dbReference>
<dbReference type="GO" id="GO:0003964">
    <property type="term" value="F:RNA-directed DNA polymerase activity"/>
    <property type="evidence" value="ECO:0007669"/>
    <property type="project" value="UniProtKB-KW"/>
</dbReference>